<evidence type="ECO:0000313" key="2">
    <source>
        <dbReference type="EMBL" id="VIO89180.1"/>
    </source>
</evidence>
<name>A0A0J9XX25_BRUMA</name>
<dbReference type="KEGG" id="bmy:BM_BM544"/>
<proteinExistence type="predicted"/>
<dbReference type="GeneID" id="66059909"/>
<gene>
    <name evidence="1 4 5" type="ORF">Bm544</name>
    <name evidence="2" type="ORF">BM_BM544</name>
    <name evidence="1" type="ORF">BM_Bm544</name>
</gene>
<accession>A0A0J9XX25</accession>
<organism evidence="1">
    <name type="scientific">Brugia malayi</name>
    <name type="common">Filarial nematode worm</name>
    <dbReference type="NCBI Taxonomy" id="6279"/>
    <lineage>
        <taxon>Eukaryota</taxon>
        <taxon>Metazoa</taxon>
        <taxon>Ecdysozoa</taxon>
        <taxon>Nematoda</taxon>
        <taxon>Chromadorea</taxon>
        <taxon>Rhabditida</taxon>
        <taxon>Spirurina</taxon>
        <taxon>Spiruromorpha</taxon>
        <taxon>Filarioidea</taxon>
        <taxon>Onchocercidae</taxon>
        <taxon>Brugia</taxon>
    </lineage>
</organism>
<reference evidence="1 3" key="1">
    <citation type="journal article" date="2007" name="Science">
        <title>Draft genome of the filarial nematode parasite Brugia malayi.</title>
        <authorList>
            <person name="Ghedin E."/>
            <person name="Wang S."/>
            <person name="Spiro D."/>
            <person name="Caler E."/>
            <person name="Zhao Q."/>
            <person name="Crabtree J."/>
            <person name="Allen J.E."/>
            <person name="Delcher A.L."/>
            <person name="Guiliano D.B."/>
            <person name="Miranda-Saavedra D."/>
            <person name="Angiuoli S.V."/>
            <person name="Creasy T."/>
            <person name="Amedeo P."/>
            <person name="Haas B."/>
            <person name="El-Sayed N.M."/>
            <person name="Wortman J.R."/>
            <person name="Feldblyum T."/>
            <person name="Tallon L."/>
            <person name="Schatz M."/>
            <person name="Shumway M."/>
            <person name="Koo H."/>
            <person name="Salzberg S.L."/>
            <person name="Schobel S."/>
            <person name="Pertea M."/>
            <person name="Pop M."/>
            <person name="White O."/>
            <person name="Barton G.J."/>
            <person name="Carlow C.K."/>
            <person name="Crawford M.J."/>
            <person name="Daub J."/>
            <person name="Dimmic M.W."/>
            <person name="Estes C.F."/>
            <person name="Foster J.M."/>
            <person name="Ganatra M."/>
            <person name="Gregory W.F."/>
            <person name="Johnson N.M."/>
            <person name="Jin J."/>
            <person name="Komuniecki R."/>
            <person name="Korf I."/>
            <person name="Kumar S."/>
            <person name="Laney S."/>
            <person name="Li B.W."/>
            <person name="Li W."/>
            <person name="Lindblom T.H."/>
            <person name="Lustigman S."/>
            <person name="Ma D."/>
            <person name="Maina C.V."/>
            <person name="Martin D.M."/>
            <person name="McCarter J.P."/>
            <person name="McReynolds L."/>
            <person name="Mitreva M."/>
            <person name="Nutman T.B."/>
            <person name="Parkinson J."/>
            <person name="Peregrin-Alvarez J.M."/>
            <person name="Poole C."/>
            <person name="Ren Q."/>
            <person name="Saunders L."/>
            <person name="Sluder A.E."/>
            <person name="Smith K."/>
            <person name="Stanke M."/>
            <person name="Unnasch T.R."/>
            <person name="Ware J."/>
            <person name="Wei A.D."/>
            <person name="Weil G."/>
            <person name="Williams D.J."/>
            <person name="Zhang Y."/>
            <person name="Williams S.A."/>
            <person name="Fraser-Liggett C."/>
            <person name="Slatko B."/>
            <person name="Blaxter M.L."/>
            <person name="Scott A.L."/>
        </authorList>
    </citation>
    <scope>NUCLEOTIDE SEQUENCE</scope>
    <source>
        <strain evidence="1 3">FR3</strain>
    </source>
</reference>
<protein>
    <submittedName>
        <fullName evidence="1 4">Bm544</fullName>
    </submittedName>
</protein>
<dbReference type="EMBL" id="LN856986">
    <property type="protein sequence ID" value="CDP97525.1"/>
    <property type="molecule type" value="Genomic_DNA"/>
</dbReference>
<evidence type="ECO:0000313" key="4">
    <source>
        <dbReference type="WBParaSite" id="Bm544.1"/>
    </source>
</evidence>
<dbReference type="WormBase" id="Bm544">
    <property type="protein sequence ID" value="BM36792"/>
    <property type="gene ID" value="WBGene00220805"/>
</dbReference>
<dbReference type="Proteomes" id="UP000006672">
    <property type="component" value="Unassembled WGS sequence"/>
</dbReference>
<reference evidence="4" key="4">
    <citation type="submission" date="2019-12" db="UniProtKB">
        <authorList>
            <consortium name="WormBaseParasite"/>
        </authorList>
    </citation>
    <scope>IDENTIFICATION</scope>
</reference>
<evidence type="ECO:0000313" key="3">
    <source>
        <dbReference type="Proteomes" id="UP000006672"/>
    </source>
</evidence>
<dbReference type="EMBL" id="CAAKNF010000196">
    <property type="protein sequence ID" value="VIO89180.1"/>
    <property type="molecule type" value="Genomic_DNA"/>
</dbReference>
<reference evidence="2" key="3">
    <citation type="submission" date="2019-04" db="EMBL/GenBank/DDBJ databases">
        <authorList>
            <person name="Howe K."/>
            <person name="Paulini M."/>
            <person name="Williams G."/>
        </authorList>
    </citation>
    <scope>NUCLEOTIDE SEQUENCE [LARGE SCALE GENOMIC DNA]</scope>
    <source>
        <strain evidence="2">FR3</strain>
    </source>
</reference>
<reference evidence="1" key="2">
    <citation type="submission" date="2012-12" db="EMBL/GenBank/DDBJ databases">
        <authorList>
            <person name="Gao Y.W."/>
            <person name="Fan S.T."/>
            <person name="Sun H.T."/>
            <person name="Wang Z."/>
            <person name="Gao X.L."/>
            <person name="Li Y.G."/>
            <person name="Wang T.C."/>
            <person name="Zhang K."/>
            <person name="Xu W.W."/>
            <person name="Yu Z.J."/>
            <person name="Xia X.Z."/>
        </authorList>
    </citation>
    <scope>NUCLEOTIDE SEQUENCE</scope>
    <source>
        <strain evidence="1">FR3</strain>
    </source>
</reference>
<dbReference type="CTD" id="66059909"/>
<dbReference type="RefSeq" id="XP_042931351.1">
    <property type="nucleotide sequence ID" value="XM_043075417.1"/>
</dbReference>
<dbReference type="WBParaSite" id="Bm544.1">
    <property type="protein sequence ID" value="Bm544.1"/>
    <property type="gene ID" value="WBGene00220805"/>
</dbReference>
<keyword evidence="3" id="KW-1185">Reference proteome</keyword>
<evidence type="ECO:0000313" key="5">
    <source>
        <dbReference type="WormBase" id="Bm544"/>
    </source>
</evidence>
<accession>A0A4E9EZ42</accession>
<evidence type="ECO:0000313" key="1">
    <source>
        <dbReference type="EMBL" id="CDP97525.1"/>
    </source>
</evidence>
<sequence length="50" mass="6069">MRNTKSVQHETFRLVKGEPVKDCRIQQETNDWLFYSDAKSWKSTHDERKN</sequence>
<dbReference type="AlphaFoldDB" id="A0A0J9XX25"/>